<reference evidence="2 3" key="1">
    <citation type="submission" date="2024-04" db="EMBL/GenBank/DDBJ databases">
        <authorList>
            <person name="Waldvogel A.-M."/>
            <person name="Schoenle A."/>
        </authorList>
    </citation>
    <scope>NUCLEOTIDE SEQUENCE [LARGE SCALE GENOMIC DNA]</scope>
</reference>
<dbReference type="Proteomes" id="UP001497482">
    <property type="component" value="Chromosome 22"/>
</dbReference>
<evidence type="ECO:0000313" key="2">
    <source>
        <dbReference type="EMBL" id="CAL1597721.1"/>
    </source>
</evidence>
<accession>A0AAV2L664</accession>
<organism evidence="2 3">
    <name type="scientific">Knipowitschia caucasica</name>
    <name type="common">Caucasian dwarf goby</name>
    <name type="synonym">Pomatoschistus caucasicus</name>
    <dbReference type="NCBI Taxonomy" id="637954"/>
    <lineage>
        <taxon>Eukaryota</taxon>
        <taxon>Metazoa</taxon>
        <taxon>Chordata</taxon>
        <taxon>Craniata</taxon>
        <taxon>Vertebrata</taxon>
        <taxon>Euteleostomi</taxon>
        <taxon>Actinopterygii</taxon>
        <taxon>Neopterygii</taxon>
        <taxon>Teleostei</taxon>
        <taxon>Neoteleostei</taxon>
        <taxon>Acanthomorphata</taxon>
        <taxon>Gobiaria</taxon>
        <taxon>Gobiiformes</taxon>
        <taxon>Gobioidei</taxon>
        <taxon>Gobiidae</taxon>
        <taxon>Gobiinae</taxon>
        <taxon>Knipowitschia</taxon>
    </lineage>
</organism>
<gene>
    <name evidence="2" type="ORF">KC01_LOCUS26208</name>
</gene>
<keyword evidence="3" id="KW-1185">Reference proteome</keyword>
<feature type="compositionally biased region" description="Basic residues" evidence="1">
    <location>
        <begin position="32"/>
        <end position="48"/>
    </location>
</feature>
<protein>
    <submittedName>
        <fullName evidence="2">Uncharacterized protein</fullName>
    </submittedName>
</protein>
<feature type="region of interest" description="Disordered" evidence="1">
    <location>
        <begin position="76"/>
        <end position="105"/>
    </location>
</feature>
<dbReference type="AlphaFoldDB" id="A0AAV2L664"/>
<feature type="region of interest" description="Disordered" evidence="1">
    <location>
        <begin position="1"/>
        <end position="48"/>
    </location>
</feature>
<feature type="compositionally biased region" description="Polar residues" evidence="1">
    <location>
        <begin position="84"/>
        <end position="94"/>
    </location>
</feature>
<dbReference type="EMBL" id="OZ035844">
    <property type="protein sequence ID" value="CAL1597721.1"/>
    <property type="molecule type" value="Genomic_DNA"/>
</dbReference>
<proteinExistence type="predicted"/>
<evidence type="ECO:0000256" key="1">
    <source>
        <dbReference type="SAM" id="MobiDB-lite"/>
    </source>
</evidence>
<sequence length="150" mass="16657">MYGWGTKIPGRPDLGKTLSTRPIPRRLPNTGGHHRAQKLPGRAHHPAKARKLLSSLTSMDSPVQCFLGRRPKHLTRLDRHVTEGPTTGLSQGRLSQPYLPTSLYKDRHDPSEFPGHQGKSMQSCVAKRSNISAHSTTLLEGGRQGKQQMR</sequence>
<name>A0AAV2L664_KNICA</name>
<evidence type="ECO:0000313" key="3">
    <source>
        <dbReference type="Proteomes" id="UP001497482"/>
    </source>
</evidence>